<accession>A0A285X4T5</accession>
<gene>
    <name evidence="4" type="ORF">SAMN06296241_1320</name>
</gene>
<keyword evidence="3" id="KW-0472">Membrane</keyword>
<evidence type="ECO:0000313" key="4">
    <source>
        <dbReference type="EMBL" id="SOC79784.1"/>
    </source>
</evidence>
<dbReference type="RefSeq" id="WP_097055488.1">
    <property type="nucleotide sequence ID" value="NZ_OCMF01000001.1"/>
</dbReference>
<feature type="transmembrane region" description="Helical" evidence="3">
    <location>
        <begin position="34"/>
        <end position="63"/>
    </location>
</feature>
<dbReference type="EMBL" id="OCMF01000001">
    <property type="protein sequence ID" value="SOC79784.1"/>
    <property type="molecule type" value="Genomic_DNA"/>
</dbReference>
<dbReference type="AlphaFoldDB" id="A0A285X4T5"/>
<evidence type="ECO:0000256" key="3">
    <source>
        <dbReference type="SAM" id="Phobius"/>
    </source>
</evidence>
<feature type="transmembrane region" description="Helical" evidence="3">
    <location>
        <begin position="538"/>
        <end position="560"/>
    </location>
</feature>
<reference evidence="5" key="1">
    <citation type="submission" date="2017-09" db="EMBL/GenBank/DDBJ databases">
        <authorList>
            <person name="Varghese N."/>
            <person name="Submissions S."/>
        </authorList>
    </citation>
    <scope>NUCLEOTIDE SEQUENCE [LARGE SCALE GENOMIC DNA]</scope>
    <source>
        <strain evidence="5">CGMCC 1.12641</strain>
    </source>
</reference>
<keyword evidence="1" id="KW-0175">Coiled coil</keyword>
<sequence length="565" mass="62552">MKRYLLLFSTLLPLELFAQEETRAGLLLEDTNFFICVVAGVLLAVGFQLLLTALSVAGGITAVGNVREKVHNSNNTDRQKIHKNDMHDDDDGMNVGQKVSTGLGVWTLVTTSVALFFASMLAVKLGLIGANFIGATLGLVIWAAFFMLITYLEVNMVTSLVGGLTSTVKQGLSSASSVFSQSDASVAKDVAKTKAKTEAKEMRKQLEKLFNTHDVDKKVEDYVQTLKPQKIDIKDLKKQIKDLLTDFQVTEKADFDYPNSVKRLILEETDNSTLSKEDKQAVKDHVNSLKDIAQSNASNEEKAKSGIEELTPADREQIDKYQVEIRKALKNTDNKELQPEKLEEDLKRILNEPKQASNIAKAKASAMDRKTLVQLLASQDMSEQEADQKIAKVEKVLNKVTAFFNNGQQNANAKKGDLQHKEKDLEAKVKDMFSSKTADLNRIYSDFTSIFNESGAGPDLKYKLEHYNKEEMINLITTRTSMTRTEAEPIADKIVTARDAVVEKAYELEIKVREKMEQAKEKALIAAEESRKAAATAAWWLVATGIVSAAASAVGGMLALEGWLF</sequence>
<protein>
    <submittedName>
        <fullName evidence="4">Uncharacterized protein</fullName>
    </submittedName>
</protein>
<feature type="transmembrane region" description="Helical" evidence="3">
    <location>
        <begin position="103"/>
        <end position="122"/>
    </location>
</feature>
<evidence type="ECO:0000256" key="1">
    <source>
        <dbReference type="SAM" id="Coils"/>
    </source>
</evidence>
<keyword evidence="3" id="KW-1133">Transmembrane helix</keyword>
<dbReference type="OrthoDB" id="1403850at2"/>
<dbReference type="Proteomes" id="UP000219193">
    <property type="component" value="Unassembled WGS sequence"/>
</dbReference>
<name>A0A285X4T5_9FLAO</name>
<evidence type="ECO:0000256" key="2">
    <source>
        <dbReference type="SAM" id="MobiDB-lite"/>
    </source>
</evidence>
<feature type="coiled-coil region" evidence="1">
    <location>
        <begin position="502"/>
        <end position="533"/>
    </location>
</feature>
<feature type="coiled-coil region" evidence="1">
    <location>
        <begin position="192"/>
        <end position="253"/>
    </location>
</feature>
<feature type="compositionally biased region" description="Basic and acidic residues" evidence="2">
    <location>
        <begin position="299"/>
        <end position="313"/>
    </location>
</feature>
<keyword evidence="3" id="KW-0812">Transmembrane</keyword>
<evidence type="ECO:0000313" key="5">
    <source>
        <dbReference type="Proteomes" id="UP000219193"/>
    </source>
</evidence>
<feature type="transmembrane region" description="Helical" evidence="3">
    <location>
        <begin position="128"/>
        <end position="152"/>
    </location>
</feature>
<organism evidence="4 5">
    <name type="scientific">Salinimicrobium sediminis</name>
    <dbReference type="NCBI Taxonomy" id="1343891"/>
    <lineage>
        <taxon>Bacteria</taxon>
        <taxon>Pseudomonadati</taxon>
        <taxon>Bacteroidota</taxon>
        <taxon>Flavobacteriia</taxon>
        <taxon>Flavobacteriales</taxon>
        <taxon>Flavobacteriaceae</taxon>
        <taxon>Salinimicrobium</taxon>
    </lineage>
</organism>
<keyword evidence="5" id="KW-1185">Reference proteome</keyword>
<proteinExistence type="predicted"/>
<feature type="region of interest" description="Disordered" evidence="2">
    <location>
        <begin position="294"/>
        <end position="313"/>
    </location>
</feature>